<comment type="similarity">
    <text evidence="1">Belongs to the ribonucleoside diphosphate reductase large chain family.</text>
</comment>
<dbReference type="Pfam" id="PF02867">
    <property type="entry name" value="Ribonuc_red_lgC"/>
    <property type="match status" value="2"/>
</dbReference>
<dbReference type="PANTHER" id="PTHR11573">
    <property type="entry name" value="RIBONUCLEOSIDE-DIPHOSPHATE REDUCTASE LARGE CHAIN"/>
    <property type="match status" value="1"/>
</dbReference>
<evidence type="ECO:0000313" key="3">
    <source>
        <dbReference type="EMBL" id="AIW56578.1"/>
    </source>
</evidence>
<dbReference type="InterPro" id="IPR000788">
    <property type="entry name" value="RNR_lg_C"/>
</dbReference>
<dbReference type="GO" id="GO:0004748">
    <property type="term" value="F:ribonucleoside-diphosphate reductase activity, thioredoxin disulfide as acceptor"/>
    <property type="evidence" value="ECO:0007669"/>
    <property type="project" value="TreeGrafter"/>
</dbReference>
<dbReference type="GO" id="GO:0005524">
    <property type="term" value="F:ATP binding"/>
    <property type="evidence" value="ECO:0007669"/>
    <property type="project" value="TreeGrafter"/>
</dbReference>
<sequence>MLDPNHDDTWELISPNTQKVVSTISAKYLWMKILETRMLTGEPYLIFLDAANKKLPLWLQYKNLSIHGSNLCTEIFLPTGPDRTAVCCLSSVNLEYFDEWRNEPQFIPDIMEMLDNVLDFFISEAPPSVVRARYSALRERSVGLGALGFHAYLQKNLVPLESVAAISINRKMFKHIQTECKRADTLLCELRGPCKDAQEAGIPRRFSHWTTIAPNASTSLIMGNTSPSIEPFRANVFRQDTLSGAYIQRNKFLQKWLADNLLDTEEIWASITANNGSVQHL</sequence>
<dbReference type="SUPFAM" id="SSF51998">
    <property type="entry name" value="PFL-like glycyl radical enzymes"/>
    <property type="match status" value="1"/>
</dbReference>
<accession>A0A0A0V1V8</accession>
<dbReference type="PANTHER" id="PTHR11573:SF6">
    <property type="entry name" value="RIBONUCLEOSIDE-DIPHOSPHATE REDUCTASE LARGE SUBUNIT"/>
    <property type="match status" value="1"/>
</dbReference>
<feature type="domain" description="Ribonucleotide reductase large subunit C-terminal" evidence="2">
    <location>
        <begin position="205"/>
        <end position="280"/>
    </location>
</feature>
<evidence type="ECO:0000259" key="2">
    <source>
        <dbReference type="Pfam" id="PF02867"/>
    </source>
</evidence>
<dbReference type="Gene3D" id="3.20.70.20">
    <property type="match status" value="1"/>
</dbReference>
<dbReference type="InterPro" id="IPR039718">
    <property type="entry name" value="Rrm1"/>
</dbReference>
<name>A0A0A0V1V8_9VIRU</name>
<organism evidence="3">
    <name type="scientific">uncultured virus</name>
    <dbReference type="NCBI Taxonomy" id="340016"/>
    <lineage>
        <taxon>Viruses</taxon>
        <taxon>environmental samples</taxon>
    </lineage>
</organism>
<reference evidence="3" key="1">
    <citation type="journal article" date="2014" name="Proc. Natl. Acad. Sci. U.S.A.">
        <title>Ribonucleotide reductases reveal novel viral diversity and predict biological and ecological features of unknown marine viruses.</title>
        <authorList>
            <person name="Sakowski E.G."/>
            <person name="Munsell E.V."/>
            <person name="Hyatt M."/>
            <person name="Kress W."/>
            <person name="Williamson S.J."/>
            <person name="Nasko D.J."/>
            <person name="Polson S.W."/>
            <person name="Wommack K.E."/>
        </authorList>
    </citation>
    <scope>NUCLEOTIDE SEQUENCE</scope>
</reference>
<dbReference type="GO" id="GO:0009263">
    <property type="term" value="P:deoxyribonucleotide biosynthetic process"/>
    <property type="evidence" value="ECO:0007669"/>
    <property type="project" value="TreeGrafter"/>
</dbReference>
<evidence type="ECO:0000256" key="1">
    <source>
        <dbReference type="ARBA" id="ARBA00010406"/>
    </source>
</evidence>
<dbReference type="EMBL" id="KM520166">
    <property type="protein sequence ID" value="AIW56578.1"/>
    <property type="molecule type" value="Genomic_DNA"/>
</dbReference>
<feature type="domain" description="Ribonucleotide reductase large subunit C-terminal" evidence="2">
    <location>
        <begin position="17"/>
        <end position="196"/>
    </location>
</feature>
<protein>
    <submittedName>
        <fullName evidence="3">Ribonucleotide reductase</fullName>
    </submittedName>
</protein>
<proteinExistence type="inferred from homology"/>